<evidence type="ECO:0000256" key="1">
    <source>
        <dbReference type="SAM" id="MobiDB-lite"/>
    </source>
</evidence>
<protein>
    <submittedName>
        <fullName evidence="2">Uncharacterized protein</fullName>
    </submittedName>
</protein>
<evidence type="ECO:0000313" key="2">
    <source>
        <dbReference type="EMBL" id="CAE0259581.1"/>
    </source>
</evidence>
<feature type="region of interest" description="Disordered" evidence="1">
    <location>
        <begin position="78"/>
        <end position="117"/>
    </location>
</feature>
<feature type="compositionally biased region" description="Polar residues" evidence="1">
    <location>
        <begin position="1"/>
        <end position="21"/>
    </location>
</feature>
<gene>
    <name evidence="2" type="ORF">PBIL07802_LOCUS21851</name>
</gene>
<dbReference type="AlphaFoldDB" id="A0A7S3GAB9"/>
<feature type="region of interest" description="Disordered" evidence="1">
    <location>
        <begin position="1"/>
        <end position="58"/>
    </location>
</feature>
<accession>A0A7S3GAB9</accession>
<proteinExistence type="predicted"/>
<organism evidence="2">
    <name type="scientific">Palpitomonas bilix</name>
    <dbReference type="NCBI Taxonomy" id="652834"/>
    <lineage>
        <taxon>Eukaryota</taxon>
        <taxon>Eukaryota incertae sedis</taxon>
    </lineage>
</organism>
<feature type="compositionally biased region" description="Acidic residues" evidence="1">
    <location>
        <begin position="84"/>
        <end position="100"/>
    </location>
</feature>
<sequence length="117" mass="13008">MVRAQVESSVLRSGPQLSPIQKANVRKTNKTPGAPMKPKSSFSKTTMPSCLEAETDSTASPVVVRKCLGALFEQEERFKKEKTCEEEEEGEEEGEEEEEWFGPCSPPTSPRKSDQDD</sequence>
<dbReference type="EMBL" id="HBIB01033624">
    <property type="protein sequence ID" value="CAE0259581.1"/>
    <property type="molecule type" value="Transcribed_RNA"/>
</dbReference>
<name>A0A7S3GAB9_9EUKA</name>
<reference evidence="2" key="1">
    <citation type="submission" date="2021-01" db="EMBL/GenBank/DDBJ databases">
        <authorList>
            <person name="Corre E."/>
            <person name="Pelletier E."/>
            <person name="Niang G."/>
            <person name="Scheremetjew M."/>
            <person name="Finn R."/>
            <person name="Kale V."/>
            <person name="Holt S."/>
            <person name="Cochrane G."/>
            <person name="Meng A."/>
            <person name="Brown T."/>
            <person name="Cohen L."/>
        </authorList>
    </citation>
    <scope>NUCLEOTIDE SEQUENCE</scope>
    <source>
        <strain evidence="2">NIES-2562</strain>
    </source>
</reference>